<dbReference type="GO" id="GO:0005524">
    <property type="term" value="F:ATP binding"/>
    <property type="evidence" value="ECO:0007669"/>
    <property type="project" value="InterPro"/>
</dbReference>
<feature type="region of interest" description="Disordered" evidence="11">
    <location>
        <begin position="276"/>
        <end position="304"/>
    </location>
</feature>
<comment type="caution">
    <text evidence="14">The sequence shown here is derived from an EMBL/GenBank/DDBJ whole genome shotgun (WGS) entry which is preliminary data.</text>
</comment>
<feature type="compositionally biased region" description="Basic and acidic residues" evidence="11">
    <location>
        <begin position="320"/>
        <end position="336"/>
    </location>
</feature>
<dbReference type="GO" id="GO:0055013">
    <property type="term" value="P:cardiac muscle cell development"/>
    <property type="evidence" value="ECO:0007669"/>
    <property type="project" value="TreeGrafter"/>
</dbReference>
<comment type="catalytic activity">
    <reaction evidence="10">
        <text>L-seryl-[protein] + ATP = O-phospho-L-seryl-[protein] + ADP + H(+)</text>
        <dbReference type="Rhea" id="RHEA:17989"/>
        <dbReference type="Rhea" id="RHEA-COMP:9863"/>
        <dbReference type="Rhea" id="RHEA-COMP:11604"/>
        <dbReference type="ChEBI" id="CHEBI:15378"/>
        <dbReference type="ChEBI" id="CHEBI:29999"/>
        <dbReference type="ChEBI" id="CHEBI:30616"/>
        <dbReference type="ChEBI" id="CHEBI:83421"/>
        <dbReference type="ChEBI" id="CHEBI:456216"/>
        <dbReference type="EC" id="2.7.11.1"/>
    </reaction>
</comment>
<evidence type="ECO:0000256" key="7">
    <source>
        <dbReference type="ARBA" id="ARBA00023157"/>
    </source>
</evidence>
<comment type="catalytic activity">
    <reaction evidence="9">
        <text>L-threonyl-[protein] + ATP = O-phospho-L-threonyl-[protein] + ADP + H(+)</text>
        <dbReference type="Rhea" id="RHEA:46608"/>
        <dbReference type="Rhea" id="RHEA-COMP:11060"/>
        <dbReference type="Rhea" id="RHEA-COMP:11605"/>
        <dbReference type="ChEBI" id="CHEBI:15378"/>
        <dbReference type="ChEBI" id="CHEBI:30013"/>
        <dbReference type="ChEBI" id="CHEBI:30616"/>
        <dbReference type="ChEBI" id="CHEBI:61977"/>
        <dbReference type="ChEBI" id="CHEBI:456216"/>
        <dbReference type="EC" id="2.7.11.1"/>
    </reaction>
</comment>
<dbReference type="PROSITE" id="PS51158">
    <property type="entry name" value="ALPHA_KINASE"/>
    <property type="match status" value="1"/>
</dbReference>
<feature type="compositionally biased region" description="Basic and acidic residues" evidence="11">
    <location>
        <begin position="506"/>
        <end position="518"/>
    </location>
</feature>
<dbReference type="InterPro" id="IPR013098">
    <property type="entry name" value="Ig_I-set"/>
</dbReference>
<dbReference type="PROSITE" id="PS50835">
    <property type="entry name" value="IG_LIKE"/>
    <property type="match status" value="2"/>
</dbReference>
<dbReference type="SUPFAM" id="SSF48726">
    <property type="entry name" value="Immunoglobulin"/>
    <property type="match status" value="2"/>
</dbReference>
<dbReference type="Proteomes" id="UP000295070">
    <property type="component" value="Chromosome 8"/>
</dbReference>
<keyword evidence="4" id="KW-0808">Transferase</keyword>
<dbReference type="Gene3D" id="3.20.200.10">
    <property type="entry name" value="MHCK/EF2 kinase"/>
    <property type="match status" value="1"/>
</dbReference>
<evidence type="ECO:0000259" key="12">
    <source>
        <dbReference type="PROSITE" id="PS50835"/>
    </source>
</evidence>
<dbReference type="PANTHER" id="PTHR47091">
    <property type="entry name" value="ALPHA-PROTEIN KINASE 2-RELATED"/>
    <property type="match status" value="1"/>
</dbReference>
<feature type="region of interest" description="Disordered" evidence="11">
    <location>
        <begin position="439"/>
        <end position="469"/>
    </location>
</feature>
<feature type="domain" description="Ig-like" evidence="12">
    <location>
        <begin position="1487"/>
        <end position="1575"/>
    </location>
</feature>
<keyword evidence="8" id="KW-0393">Immunoglobulin domain</keyword>
<evidence type="ECO:0000256" key="9">
    <source>
        <dbReference type="ARBA" id="ARBA00047899"/>
    </source>
</evidence>
<feature type="region of interest" description="Disordered" evidence="11">
    <location>
        <begin position="1840"/>
        <end position="1912"/>
    </location>
</feature>
<keyword evidence="6" id="KW-0418">Kinase</keyword>
<feature type="region of interest" description="Disordered" evidence="11">
    <location>
        <begin position="488"/>
        <end position="538"/>
    </location>
</feature>
<feature type="region of interest" description="Disordered" evidence="11">
    <location>
        <begin position="174"/>
        <end position="222"/>
    </location>
</feature>
<dbReference type="SMART" id="SM00811">
    <property type="entry name" value="Alpha_kinase"/>
    <property type="match status" value="1"/>
</dbReference>
<feature type="compositionally biased region" description="Polar residues" evidence="11">
    <location>
        <begin position="495"/>
        <end position="504"/>
    </location>
</feature>
<organism evidence="14 15">
    <name type="scientific">Perca flavescens</name>
    <name type="common">American yellow perch</name>
    <name type="synonym">Morone flavescens</name>
    <dbReference type="NCBI Taxonomy" id="8167"/>
    <lineage>
        <taxon>Eukaryota</taxon>
        <taxon>Metazoa</taxon>
        <taxon>Chordata</taxon>
        <taxon>Craniata</taxon>
        <taxon>Vertebrata</taxon>
        <taxon>Euteleostomi</taxon>
        <taxon>Actinopterygii</taxon>
        <taxon>Neopterygii</taxon>
        <taxon>Teleostei</taxon>
        <taxon>Neoteleostei</taxon>
        <taxon>Acanthomorphata</taxon>
        <taxon>Eupercaria</taxon>
        <taxon>Perciformes</taxon>
        <taxon>Percoidei</taxon>
        <taxon>Percidae</taxon>
        <taxon>Percinae</taxon>
        <taxon>Perca</taxon>
    </lineage>
</organism>
<feature type="compositionally biased region" description="Polar residues" evidence="11">
    <location>
        <begin position="1119"/>
        <end position="1130"/>
    </location>
</feature>
<comment type="similarity">
    <text evidence="1">Belongs to the protein kinase superfamily. Alpha-type protein kinase family. ALPK subfamily.</text>
</comment>
<dbReference type="Gene3D" id="2.60.40.10">
    <property type="entry name" value="Immunoglobulins"/>
    <property type="match status" value="2"/>
</dbReference>
<feature type="domain" description="Alpha-type protein kinase" evidence="13">
    <location>
        <begin position="1603"/>
        <end position="1834"/>
    </location>
</feature>
<accession>A0A484D360</accession>
<dbReference type="InterPro" id="IPR011009">
    <property type="entry name" value="Kinase-like_dom_sf"/>
</dbReference>
<evidence type="ECO:0000313" key="14">
    <source>
        <dbReference type="EMBL" id="TDH09748.1"/>
    </source>
</evidence>
<dbReference type="STRING" id="8167.A0A484D360"/>
<dbReference type="InterPro" id="IPR003598">
    <property type="entry name" value="Ig_sub2"/>
</dbReference>
<dbReference type="EC" id="2.7.11.1" evidence="2"/>
<feature type="compositionally biased region" description="Basic and acidic residues" evidence="11">
    <location>
        <begin position="178"/>
        <end position="199"/>
    </location>
</feature>
<reference evidence="14 15" key="1">
    <citation type="submission" date="2019-01" db="EMBL/GenBank/DDBJ databases">
        <title>A chromosome-scale genome assembly of the yellow perch, Perca flavescens.</title>
        <authorList>
            <person name="Feron R."/>
            <person name="Morvezen R."/>
            <person name="Bestin A."/>
            <person name="Haffray P."/>
            <person name="Klopp C."/>
            <person name="Zahm M."/>
            <person name="Cabau C."/>
            <person name="Roques C."/>
            <person name="Donnadieu C."/>
            <person name="Bouchez O."/>
            <person name="Christie M."/>
            <person name="Larson W."/>
            <person name="Guiguen Y."/>
        </authorList>
    </citation>
    <scope>NUCLEOTIDE SEQUENCE [LARGE SCALE GENOMIC DNA]</scope>
    <source>
        <strain evidence="14">YP-PL-M2</strain>
        <tissue evidence="14">Blood</tissue>
    </source>
</reference>
<feature type="compositionally biased region" description="Low complexity" evidence="11">
    <location>
        <begin position="1254"/>
        <end position="1265"/>
    </location>
</feature>
<dbReference type="SMART" id="SM00409">
    <property type="entry name" value="IG"/>
    <property type="match status" value="2"/>
</dbReference>
<dbReference type="InterPro" id="IPR004166">
    <property type="entry name" value="a-kinase_dom"/>
</dbReference>
<evidence type="ECO:0000256" key="11">
    <source>
        <dbReference type="SAM" id="MobiDB-lite"/>
    </source>
</evidence>
<dbReference type="FunFam" id="2.60.40.10:FF:000069">
    <property type="entry name" value="Alpha-protein kinase 3"/>
    <property type="match status" value="1"/>
</dbReference>
<evidence type="ECO:0000256" key="6">
    <source>
        <dbReference type="ARBA" id="ARBA00022777"/>
    </source>
</evidence>
<feature type="region of interest" description="Disordered" evidence="11">
    <location>
        <begin position="317"/>
        <end position="413"/>
    </location>
</feature>
<dbReference type="CDD" id="cd16973">
    <property type="entry name" value="Alpha_kinase_ALPK3"/>
    <property type="match status" value="1"/>
</dbReference>
<protein>
    <recommendedName>
        <fullName evidence="2">non-specific serine/threonine protein kinase</fullName>
        <ecNumber evidence="2">2.7.11.1</ecNumber>
    </recommendedName>
</protein>
<feature type="domain" description="Ig-like" evidence="12">
    <location>
        <begin position="63"/>
        <end position="154"/>
    </location>
</feature>
<feature type="region of interest" description="Disordered" evidence="11">
    <location>
        <begin position="1"/>
        <end position="43"/>
    </location>
</feature>
<evidence type="ECO:0000256" key="8">
    <source>
        <dbReference type="ARBA" id="ARBA00023319"/>
    </source>
</evidence>
<dbReference type="GO" id="GO:0005634">
    <property type="term" value="C:nucleus"/>
    <property type="evidence" value="ECO:0007669"/>
    <property type="project" value="TreeGrafter"/>
</dbReference>
<feature type="compositionally biased region" description="Basic and acidic residues" evidence="11">
    <location>
        <begin position="1471"/>
        <end position="1481"/>
    </location>
</feature>
<dbReference type="InterPro" id="IPR013783">
    <property type="entry name" value="Ig-like_fold"/>
</dbReference>
<dbReference type="GO" id="GO:0004674">
    <property type="term" value="F:protein serine/threonine kinase activity"/>
    <property type="evidence" value="ECO:0007669"/>
    <property type="project" value="UniProtKB-KW"/>
</dbReference>
<feature type="compositionally biased region" description="Basic and acidic residues" evidence="11">
    <location>
        <begin position="213"/>
        <end position="222"/>
    </location>
</feature>
<feature type="compositionally biased region" description="Polar residues" evidence="11">
    <location>
        <begin position="1093"/>
        <end position="1108"/>
    </location>
</feature>
<evidence type="ECO:0000256" key="2">
    <source>
        <dbReference type="ARBA" id="ARBA00012513"/>
    </source>
</evidence>
<dbReference type="InterPro" id="IPR036179">
    <property type="entry name" value="Ig-like_dom_sf"/>
</dbReference>
<dbReference type="Pfam" id="PF07679">
    <property type="entry name" value="I-set"/>
    <property type="match status" value="1"/>
</dbReference>
<evidence type="ECO:0000256" key="1">
    <source>
        <dbReference type="ARBA" id="ARBA00008651"/>
    </source>
</evidence>
<feature type="region of interest" description="Disordered" evidence="11">
    <location>
        <begin position="1335"/>
        <end position="1383"/>
    </location>
</feature>
<feature type="compositionally biased region" description="Low complexity" evidence="11">
    <location>
        <begin position="15"/>
        <end position="31"/>
    </location>
</feature>
<feature type="region of interest" description="Disordered" evidence="11">
    <location>
        <begin position="1093"/>
        <end position="1136"/>
    </location>
</feature>
<keyword evidence="7" id="KW-1015">Disulfide bond</keyword>
<evidence type="ECO:0000256" key="3">
    <source>
        <dbReference type="ARBA" id="ARBA00022527"/>
    </source>
</evidence>
<feature type="region of interest" description="Disordered" evidence="11">
    <location>
        <begin position="1244"/>
        <end position="1276"/>
    </location>
</feature>
<feature type="compositionally biased region" description="Basic and acidic residues" evidence="11">
    <location>
        <begin position="1887"/>
        <end position="1896"/>
    </location>
</feature>
<evidence type="ECO:0000313" key="15">
    <source>
        <dbReference type="Proteomes" id="UP000295070"/>
    </source>
</evidence>
<dbReference type="InterPro" id="IPR003599">
    <property type="entry name" value="Ig_sub"/>
</dbReference>
<evidence type="ECO:0000256" key="5">
    <source>
        <dbReference type="ARBA" id="ARBA00022737"/>
    </source>
</evidence>
<keyword evidence="5" id="KW-0677">Repeat</keyword>
<feature type="compositionally biased region" description="Polar residues" evidence="11">
    <location>
        <begin position="1872"/>
        <end position="1883"/>
    </location>
</feature>
<name>A0A484D360_PERFV</name>
<sequence length="1912" mass="212665">MTSRRPMTRSYSANGRTSSFSEEEGSSSNGRTESRNPYLSNVRPENRSTLCSVMAQLTEDTQPSFETTLKSKAVSENCNVKFNCVVSGYPAPELKWYKDDMEMDRYCGLPKYEIHRNGKTHTLHIYNCTLDDAAIYQVSASNSKGIVSCSGVLEVGTMNEFKIHQRFFAKLKQKADKKKKDQEEQTKKVDKENIQKEKPQCSPERPQRKRHIPPPEERPAVKEPEAVELLGAAAVPNGISAEVKETAPMTSKDLEKEISPVEETMAKKKIKILNCVDSGGSSNDSSSGRSHMMGNGGENCYDGGIGLAQFLAETLQSQAAEEKQNSSRGEKPKEMDIPIVSASREKEREQEGMQDVKEEQEKALEGEYEREKRREEELAIEREKERERQMERDTVPYTKHGSGVKHHSKAHKDHDHHNIQASISSVLHTVKDFFFGKSRKDSHDHIENKEREFDHSPASTPPSFRLQPEHNQVCKPLTEDIVPMEIDTQKEPSETIATEQQSVSLKPHEYKHEDRHTDLPPANKLPPESIEESTGQSVKAADAVEKIEVSVGPESNGPGEEMSLSGLQVLTEAEEEDSQIAAVIKEVPINQQDCLIVSPQSNYQAARDESLLREEISVLLHTHGPYEEEFSPAATLTCLEECWTSPHNLILASNSHSLGEAPTETLREEKMSVDRMGKEEGHSSNKICEKAEVKSKKQPCSDINRSENIELTTCSLEERIEPCQSKTPDQVLLLLPAVATYSVERDHVNEHTECTSLIQEMNVGCPPTAVAESLEKGDLKIQQECTPSIVEESRELHNVSSNTGFRSGEEESKLKEVLISALDLEVNPCNNLKTQVILEGESTEVKNESLQFEVETENRNPVKVEELDESKSLSVTQNKKGNAYVLEEHSNVAHQDNSERQQGWPSVNIPQIQISKIEDTPDIKPTVAGVNPNEHFIIPKIEIMEPEFKECTLPLTILALNKQESGPATLQQHDATHVSEVIIQDQGVADSPGLQNDNNLLLTEKVKEVTQLDDETKMIKREPPRMKSSEQLPQMDYASIPVINVSCTDDKEDDAFVNTHISDTQQPSEIPSVPLFVVPPISVTCHESDSVLSLPTQSELTETETSAVAQRGTKHDADNTMSGETQSTKQNLEEMAENSIKDKTPALLFEALITKVGDNVPSLSKTTDDNIVPEVLKTKSLKEAKIENSVSVEDLQRNRSSVERLCAKPPAHPSLSPASLRKFMSKAAADSDVGLIAVGDRQNEKADETLSGNSTPTSSLSCESSPRLKRRDSLSLIRSATPEELASGARRKIFIPKTKEDGEGAVVGALDTQGKKETPYMSPSQARRAALLQAPTGQNTPPMERRSPLLSRRKAPLEVPKVAEETPTEEPVSTKQEEKPAEKELNPLKVFPKTKEDGEGAVVGALDTQGKKETPYMSPSQARRAALLQAPTGQNTPPMERRSPLLSRRKATLEVPKVAEETPTEAPLSTKQEEKPAEKKLDPLKAPQVIRKIRGEPFPDASGHLKLWCQFFNVLSDSTIKWYRDEEEILEVKRSGGDESQVALAVVLASSFDCGVYGCTINNEYGTDTTDFLLSVDVLSEILLKDDLEVGEEIEMTPLLFSKGLADCGSWGEKYFGRIMTETVHLGEGCAHKASRVKVIYGLDPVFESGSACIIKVQSPIPYGTTQESNLTERNLQITKQECKVQNMIREYCKIFSAEGRVIESFGFSLEVIPQYLIYRPANSVPYATVEADLKGVFFKYCMMDPKGRLITRTMSEVEQKCSTFQHWIHQWTHGNLLVTRLEGVETKITNVRVVTKSKGYQGLTEHGSPEVFEPFLTHHQCNYYCGLLGLRSLKTMDSLQQPTKMKGSKSPLLNRKLGSNSPQLQRKGHSPQMSRKASSSPKVTRKVQETEDNKSGAKPNPAEIVDVLEMR</sequence>
<keyword evidence="15" id="KW-1185">Reference proteome</keyword>
<evidence type="ECO:0000256" key="4">
    <source>
        <dbReference type="ARBA" id="ARBA00022679"/>
    </source>
</evidence>
<dbReference type="InterPro" id="IPR007110">
    <property type="entry name" value="Ig-like_dom"/>
</dbReference>
<feature type="region of interest" description="Disordered" evidence="11">
    <location>
        <begin position="1457"/>
        <end position="1481"/>
    </location>
</feature>
<evidence type="ECO:0000256" key="10">
    <source>
        <dbReference type="ARBA" id="ARBA00048679"/>
    </source>
</evidence>
<proteinExistence type="inferred from homology"/>
<dbReference type="Pfam" id="PF02816">
    <property type="entry name" value="Alpha_kinase"/>
    <property type="match status" value="1"/>
</dbReference>
<keyword evidence="3" id="KW-0723">Serine/threonine-protein kinase</keyword>
<feature type="compositionally biased region" description="Low complexity" evidence="11">
    <location>
        <begin position="278"/>
        <end position="290"/>
    </location>
</feature>
<feature type="compositionally biased region" description="Basic and acidic residues" evidence="11">
    <location>
        <begin position="343"/>
        <end position="394"/>
    </location>
</feature>
<dbReference type="SMART" id="SM00408">
    <property type="entry name" value="IGc2"/>
    <property type="match status" value="2"/>
</dbReference>
<feature type="compositionally biased region" description="Basic and acidic residues" evidence="11">
    <location>
        <begin position="439"/>
        <end position="455"/>
    </location>
</feature>
<dbReference type="PANTHER" id="PTHR47091:SF1">
    <property type="entry name" value="ALPHA-PROTEIN KINASE 3"/>
    <property type="match status" value="1"/>
</dbReference>
<feature type="compositionally biased region" description="Basic residues" evidence="11">
    <location>
        <begin position="402"/>
        <end position="411"/>
    </location>
</feature>
<gene>
    <name evidence="14" type="ORF">EPR50_G00089020</name>
</gene>
<feature type="compositionally biased region" description="Polar residues" evidence="11">
    <location>
        <begin position="1"/>
        <end position="14"/>
    </location>
</feature>
<dbReference type="SUPFAM" id="SSF56112">
    <property type="entry name" value="Protein kinase-like (PK-like)"/>
    <property type="match status" value="1"/>
</dbReference>
<dbReference type="EMBL" id="SCKG01000008">
    <property type="protein sequence ID" value="TDH09748.1"/>
    <property type="molecule type" value="Genomic_DNA"/>
</dbReference>
<evidence type="ECO:0000259" key="13">
    <source>
        <dbReference type="PROSITE" id="PS51158"/>
    </source>
</evidence>